<evidence type="ECO:0000313" key="27">
    <source>
        <dbReference type="Proteomes" id="UP000824219"/>
    </source>
</evidence>
<feature type="compositionally biased region" description="Basic and acidic residues" evidence="23">
    <location>
        <begin position="164"/>
        <end position="191"/>
    </location>
</feature>
<feature type="domain" description="RING-type" evidence="24">
    <location>
        <begin position="3988"/>
        <end position="4027"/>
    </location>
</feature>
<dbReference type="EMBL" id="JAHKSW010000013">
    <property type="protein sequence ID" value="KAG7324901.1"/>
    <property type="molecule type" value="Genomic_DNA"/>
</dbReference>
<dbReference type="GO" id="GO:0006511">
    <property type="term" value="P:ubiquitin-dependent protein catabolic process"/>
    <property type="evidence" value="ECO:0007669"/>
    <property type="project" value="TreeGrafter"/>
</dbReference>
<comment type="catalytic activity">
    <reaction evidence="21">
        <text>ATP + H2O = ADP + phosphate + H(+)</text>
        <dbReference type="Rhea" id="RHEA:13065"/>
        <dbReference type="ChEBI" id="CHEBI:15377"/>
        <dbReference type="ChEBI" id="CHEBI:15378"/>
        <dbReference type="ChEBI" id="CHEBI:30616"/>
        <dbReference type="ChEBI" id="CHEBI:43474"/>
        <dbReference type="ChEBI" id="CHEBI:456216"/>
    </reaction>
    <physiologicalReaction direction="left-to-right" evidence="21">
        <dbReference type="Rhea" id="RHEA:13066"/>
    </physiologicalReaction>
</comment>
<evidence type="ECO:0000256" key="9">
    <source>
        <dbReference type="ARBA" id="ARBA00022677"/>
    </source>
</evidence>
<dbReference type="GO" id="GO:0002376">
    <property type="term" value="P:immune system process"/>
    <property type="evidence" value="ECO:0007669"/>
    <property type="project" value="UniProtKB-KW"/>
</dbReference>
<evidence type="ECO:0000256" key="8">
    <source>
        <dbReference type="ARBA" id="ARBA00022657"/>
    </source>
</evidence>
<dbReference type="InterPro" id="IPR003593">
    <property type="entry name" value="AAA+_ATPase"/>
</dbReference>
<keyword evidence="13 22" id="KW-0863">Zinc-finger</keyword>
<evidence type="ECO:0000256" key="1">
    <source>
        <dbReference type="ARBA" id="ARBA00000900"/>
    </source>
</evidence>
<dbReference type="Pfam" id="PF20173">
    <property type="entry name" value="ZnF_RZ-type"/>
    <property type="match status" value="1"/>
</dbReference>
<feature type="region of interest" description="Disordered" evidence="23">
    <location>
        <begin position="1"/>
        <end position="84"/>
    </location>
</feature>
<keyword evidence="20" id="KW-0511">Multifunctional enzyme</keyword>
<dbReference type="SUPFAM" id="SSF52540">
    <property type="entry name" value="P-loop containing nucleoside triphosphate hydrolases"/>
    <property type="match status" value="2"/>
</dbReference>
<feature type="compositionally biased region" description="Polar residues" evidence="23">
    <location>
        <begin position="121"/>
        <end position="132"/>
    </location>
</feature>
<dbReference type="EC" id="2.3.2.27" evidence="6"/>
<dbReference type="OrthoDB" id="2423195at2759"/>
<feature type="region of interest" description="Disordered" evidence="23">
    <location>
        <begin position="100"/>
        <end position="243"/>
    </location>
</feature>
<dbReference type="Proteomes" id="UP000824219">
    <property type="component" value="Linkage Group LG13"/>
</dbReference>
<keyword evidence="11" id="KW-0479">Metal-binding</keyword>
<comment type="pathway">
    <text evidence="4">Protein modification; protein ubiquitination.</text>
</comment>
<feature type="compositionally biased region" description="Acidic residues" evidence="23">
    <location>
        <begin position="1661"/>
        <end position="1681"/>
    </location>
</feature>
<evidence type="ECO:0000256" key="6">
    <source>
        <dbReference type="ARBA" id="ARBA00012483"/>
    </source>
</evidence>
<feature type="compositionally biased region" description="Basic residues" evidence="23">
    <location>
        <begin position="1"/>
        <end position="11"/>
    </location>
</feature>
<dbReference type="FunFam" id="3.40.50.300:FF:000804">
    <property type="entry name" value="E3 ubiquitin-protein ligase RNF213"/>
    <property type="match status" value="1"/>
</dbReference>
<evidence type="ECO:0000256" key="18">
    <source>
        <dbReference type="ARBA" id="ARBA00022859"/>
    </source>
</evidence>
<feature type="compositionally biased region" description="Polar residues" evidence="23">
    <location>
        <begin position="37"/>
        <end position="63"/>
    </location>
</feature>
<proteinExistence type="inferred from homology"/>
<dbReference type="PANTHER" id="PTHR22605">
    <property type="entry name" value="RZ-TYPE DOMAIN-CONTAINING PROTEIN"/>
    <property type="match status" value="1"/>
</dbReference>
<comment type="caution">
    <text evidence="26">The sequence shown here is derived from an EMBL/GenBank/DDBJ whole genome shotgun (WGS) entry which is preliminary data.</text>
</comment>
<reference evidence="26 27" key="1">
    <citation type="submission" date="2021-06" db="EMBL/GenBank/DDBJ databases">
        <title>Chromosome-level genome assembly of the red-tail catfish (Hemibagrus wyckioides).</title>
        <authorList>
            <person name="Shao F."/>
        </authorList>
    </citation>
    <scope>NUCLEOTIDE SEQUENCE [LARGE SCALE GENOMIC DNA]</scope>
    <source>
        <strain evidence="26">EC202008001</strain>
        <tissue evidence="26">Blood</tissue>
    </source>
</reference>
<dbReference type="InterPro" id="IPR046439">
    <property type="entry name" value="ZF_RZ_dom"/>
</dbReference>
<dbReference type="GO" id="GO:0061630">
    <property type="term" value="F:ubiquitin protein ligase activity"/>
    <property type="evidence" value="ECO:0007669"/>
    <property type="project" value="UniProtKB-EC"/>
</dbReference>
<dbReference type="GO" id="GO:0005811">
    <property type="term" value="C:lipid droplet"/>
    <property type="evidence" value="ECO:0007669"/>
    <property type="project" value="UniProtKB-SubCell"/>
</dbReference>
<evidence type="ECO:0000256" key="15">
    <source>
        <dbReference type="ARBA" id="ARBA00022801"/>
    </source>
</evidence>
<accession>A0A9D3NLR7</accession>
<evidence type="ECO:0000256" key="22">
    <source>
        <dbReference type="PROSITE-ProRule" id="PRU00175"/>
    </source>
</evidence>
<dbReference type="GO" id="GO:0006629">
    <property type="term" value="P:lipid metabolic process"/>
    <property type="evidence" value="ECO:0007669"/>
    <property type="project" value="UniProtKB-KW"/>
</dbReference>
<evidence type="ECO:0000256" key="3">
    <source>
        <dbReference type="ARBA" id="ARBA00004514"/>
    </source>
</evidence>
<evidence type="ECO:0000256" key="4">
    <source>
        <dbReference type="ARBA" id="ARBA00004906"/>
    </source>
</evidence>
<dbReference type="GO" id="GO:0005730">
    <property type="term" value="C:nucleolus"/>
    <property type="evidence" value="ECO:0007669"/>
    <property type="project" value="TreeGrafter"/>
</dbReference>
<evidence type="ECO:0000256" key="21">
    <source>
        <dbReference type="ARBA" id="ARBA00048778"/>
    </source>
</evidence>
<dbReference type="Gene3D" id="3.30.40.10">
    <property type="entry name" value="Zinc/RING finger domain, C3HC4 (zinc finger)"/>
    <property type="match status" value="1"/>
</dbReference>
<evidence type="ECO:0000256" key="23">
    <source>
        <dbReference type="SAM" id="MobiDB-lite"/>
    </source>
</evidence>
<dbReference type="FunFam" id="3.40.50.300:FF:000491">
    <property type="entry name" value="E3 ubiquitin-protein ligase RNF213"/>
    <property type="match status" value="1"/>
</dbReference>
<dbReference type="Gene3D" id="3.40.50.300">
    <property type="entry name" value="P-loop containing nucleotide triphosphate hydrolases"/>
    <property type="match status" value="2"/>
</dbReference>
<keyword evidence="15" id="KW-0378">Hydrolase</keyword>
<keyword evidence="17" id="KW-0067">ATP-binding</keyword>
<evidence type="ECO:0000256" key="5">
    <source>
        <dbReference type="ARBA" id="ARBA00006914"/>
    </source>
</evidence>
<evidence type="ECO:0000313" key="26">
    <source>
        <dbReference type="EMBL" id="KAG7324901.1"/>
    </source>
</evidence>
<keyword evidence="19" id="KW-0443">Lipid metabolism</keyword>
<evidence type="ECO:0000256" key="19">
    <source>
        <dbReference type="ARBA" id="ARBA00023098"/>
    </source>
</evidence>
<keyword evidence="10" id="KW-0808">Transferase</keyword>
<dbReference type="GO" id="GO:0016020">
    <property type="term" value="C:membrane"/>
    <property type="evidence" value="ECO:0007669"/>
    <property type="project" value="TreeGrafter"/>
</dbReference>
<evidence type="ECO:0000256" key="7">
    <source>
        <dbReference type="ARBA" id="ARBA00022490"/>
    </source>
</evidence>
<dbReference type="PROSITE" id="PS00518">
    <property type="entry name" value="ZF_RING_1"/>
    <property type="match status" value="1"/>
</dbReference>
<evidence type="ECO:0000256" key="17">
    <source>
        <dbReference type="ARBA" id="ARBA00022840"/>
    </source>
</evidence>
<keyword evidence="18" id="KW-0391">Immunity</keyword>
<keyword evidence="27" id="KW-1185">Reference proteome</keyword>
<keyword evidence="9" id="KW-0551">Lipid droplet</keyword>
<dbReference type="Pfam" id="PF00097">
    <property type="entry name" value="zf-C3HC4"/>
    <property type="match status" value="1"/>
</dbReference>
<evidence type="ECO:0000256" key="16">
    <source>
        <dbReference type="ARBA" id="ARBA00022833"/>
    </source>
</evidence>
<dbReference type="PROSITE" id="PS51981">
    <property type="entry name" value="ZF_RZ"/>
    <property type="match status" value="1"/>
</dbReference>
<evidence type="ECO:0000259" key="25">
    <source>
        <dbReference type="PROSITE" id="PS51981"/>
    </source>
</evidence>
<feature type="region of interest" description="Disordered" evidence="23">
    <location>
        <begin position="1640"/>
        <end position="1684"/>
    </location>
</feature>
<dbReference type="InterPro" id="IPR018957">
    <property type="entry name" value="Znf_C3HC4_RING-type"/>
</dbReference>
<dbReference type="InterPro" id="IPR031248">
    <property type="entry name" value="RNF213"/>
</dbReference>
<comment type="similarity">
    <text evidence="5">Belongs to the AAA ATPase family.</text>
</comment>
<protein>
    <recommendedName>
        <fullName evidence="6">RING-type E3 ubiquitin transferase</fullName>
        <ecNumber evidence="6">2.3.2.27</ecNumber>
    </recommendedName>
</protein>
<keyword evidence="7" id="KW-0963">Cytoplasm</keyword>
<dbReference type="GO" id="GO:0005829">
    <property type="term" value="C:cytosol"/>
    <property type="evidence" value="ECO:0007669"/>
    <property type="project" value="UniProtKB-SubCell"/>
</dbReference>
<dbReference type="InterPro" id="IPR013083">
    <property type="entry name" value="Znf_RING/FYVE/PHD"/>
</dbReference>
<dbReference type="GO" id="GO:0005524">
    <property type="term" value="F:ATP binding"/>
    <property type="evidence" value="ECO:0007669"/>
    <property type="project" value="UniProtKB-KW"/>
</dbReference>
<evidence type="ECO:0000259" key="24">
    <source>
        <dbReference type="PROSITE" id="PS50089"/>
    </source>
</evidence>
<evidence type="ECO:0000256" key="11">
    <source>
        <dbReference type="ARBA" id="ARBA00022723"/>
    </source>
</evidence>
<dbReference type="SUPFAM" id="SSF57850">
    <property type="entry name" value="RING/U-box"/>
    <property type="match status" value="1"/>
</dbReference>
<name>A0A9D3NLR7_9TELE</name>
<evidence type="ECO:0000256" key="13">
    <source>
        <dbReference type="ARBA" id="ARBA00022771"/>
    </source>
</evidence>
<dbReference type="SMART" id="SM00382">
    <property type="entry name" value="AAA"/>
    <property type="match status" value="2"/>
</dbReference>
<feature type="domain" description="RZ-type" evidence="25">
    <location>
        <begin position="4466"/>
        <end position="4539"/>
    </location>
</feature>
<dbReference type="SMART" id="SM00184">
    <property type="entry name" value="RING"/>
    <property type="match status" value="1"/>
</dbReference>
<dbReference type="PROSITE" id="PS50089">
    <property type="entry name" value="ZF_RING_2"/>
    <property type="match status" value="1"/>
</dbReference>
<comment type="subcellular location">
    <subcellularLocation>
        <location evidence="3">Cytoplasm</location>
        <location evidence="3">Cytosol</location>
    </subcellularLocation>
    <subcellularLocation>
        <location evidence="2">Lipid droplet</location>
    </subcellularLocation>
</comment>
<dbReference type="GO" id="GO:0002040">
    <property type="term" value="P:sprouting angiogenesis"/>
    <property type="evidence" value="ECO:0007669"/>
    <property type="project" value="TreeGrafter"/>
</dbReference>
<keyword evidence="14" id="KW-0833">Ubl conjugation pathway</keyword>
<dbReference type="InterPro" id="IPR027417">
    <property type="entry name" value="P-loop_NTPase"/>
</dbReference>
<dbReference type="InterPro" id="IPR017907">
    <property type="entry name" value="Znf_RING_CS"/>
</dbReference>
<dbReference type="PANTHER" id="PTHR22605:SF21">
    <property type="entry name" value="E3 UBIQUITIN-PROTEIN LIGASE RNF213-BETA"/>
    <property type="match status" value="1"/>
</dbReference>
<comment type="catalytic activity">
    <reaction evidence="1">
        <text>S-ubiquitinyl-[E2 ubiquitin-conjugating enzyme]-L-cysteine + [acceptor protein]-L-lysine = [E2 ubiquitin-conjugating enzyme]-L-cysteine + N(6)-ubiquitinyl-[acceptor protein]-L-lysine.</text>
        <dbReference type="EC" id="2.3.2.27"/>
    </reaction>
</comment>
<dbReference type="GO" id="GO:2000051">
    <property type="term" value="P:negative regulation of non-canonical Wnt signaling pathway"/>
    <property type="evidence" value="ECO:0007669"/>
    <property type="project" value="TreeGrafter"/>
</dbReference>
<keyword evidence="16" id="KW-0862">Zinc</keyword>
<organism evidence="26 27">
    <name type="scientific">Hemibagrus wyckioides</name>
    <dbReference type="NCBI Taxonomy" id="337641"/>
    <lineage>
        <taxon>Eukaryota</taxon>
        <taxon>Metazoa</taxon>
        <taxon>Chordata</taxon>
        <taxon>Craniata</taxon>
        <taxon>Vertebrata</taxon>
        <taxon>Euteleostomi</taxon>
        <taxon>Actinopterygii</taxon>
        <taxon>Neopterygii</taxon>
        <taxon>Teleostei</taxon>
        <taxon>Ostariophysi</taxon>
        <taxon>Siluriformes</taxon>
        <taxon>Bagridae</taxon>
        <taxon>Hemibagrus</taxon>
    </lineage>
</organism>
<dbReference type="InterPro" id="IPR001841">
    <property type="entry name" value="Znf_RING"/>
</dbReference>
<dbReference type="GO" id="GO:0016887">
    <property type="term" value="F:ATP hydrolysis activity"/>
    <property type="evidence" value="ECO:0007669"/>
    <property type="project" value="InterPro"/>
</dbReference>
<dbReference type="GO" id="GO:0008270">
    <property type="term" value="F:zinc ion binding"/>
    <property type="evidence" value="ECO:0007669"/>
    <property type="project" value="UniProtKB-KW"/>
</dbReference>
<keyword evidence="8" id="KW-0037">Angiogenesis</keyword>
<gene>
    <name evidence="26" type="ORF">KOW79_011217</name>
</gene>
<evidence type="ECO:0000256" key="2">
    <source>
        <dbReference type="ARBA" id="ARBA00004502"/>
    </source>
</evidence>
<feature type="compositionally biased region" description="Basic and acidic residues" evidence="23">
    <location>
        <begin position="199"/>
        <end position="218"/>
    </location>
</feature>
<sequence>MTRKRTNKDRKKAFDKARWSNNSKKERWKKSKKSASGGRTSSPPQIQSQNEDTVAVSSNQSELQHVEECTSIPLPATGKADAQTQTRCNVKHKYIQTVAISHRSRHTQTESDPRCEATIQGLGNTENDSPTTNEEEAADDSMATPPNPGEDKKKGTTTPSKSDAVMKEEDIKNKNAEQTGKDSLDASKSTETKPTSTETKPKSYAEATSSKDSKDKKNQTAAAQEGKTHDSAAQRKPSPVRGPTGKPMFTFYVYLVLDKHFKFNREKDKLLICTENSSNELHITLFRPLKKDGYLIEADFSVEEGYVQRGNVIRYKYAVQQQGKERQEIATRHIHMPYNHSEKEMHIFEVQVMYSSPGWLQRFFRTADKIISGTWHSSAYLLLNRLFEKWEPSNQEAMKTFTQLLYQYQWCFLSANERVSYHFELTTPFIKVPDLIAAKLVKILNGETEGKSENSVDVSPLAVGLSVFQVTHGCNVSLGIKDWGLLCQLVSSAPALRQVHEIQNSFPALQYTVIGLMNKCARLLLSEMVLLVPLLHSVRQLGADSGRLGPTVEEPDQTGLNYVEFRAYRERMRACSDKRRMILELVEKHKLLAKDKPHLLSAWLSMMAFDDISVFAKSTDILPEQLIQSLMFRLRDFQSYLRNADPKHTQQNLEVTEKILTYLLNCVDKDKERLMSSKWLESICQCCRHIHKSTCTLTRLVPSYKAPVLSFQLVLKMAEIQHEFLSKHGEEKDSEKVSLLKQLEASQKEFSQWKDNLLQNCLIQSSRLSYPKEIELWNAFFGLECSVPTFTEQWMCSVEKGLRKRISELSDIQQVQICCLETPAEAIEKSHTTVQTCFQDLWFSAIKRLCQAGKEGNLLQTLLPRLKHVSSSILSFIITESTACFGEDRVSQLLNDQSAVNILLSQGDWSQCKLNEEASQVMSTCQTTFGHLVSSLCQGNIPFGQLQIILKHRKQFQELYKKCKKLIKLNKITIEAERLLSQREKDYQALLEQRTHIDVLIKMVGKISEMIHVPENSQLEKEHKIDMQPVGLNELVGVQSCFSNEDLKDISTGPVLYLRAVLPTVLDAARQMHQFQDSNLILKSWMDRANALAHTVTGSRHLSLSLEEVLSKIWQPSLSDFFQLGTRIGYGYVTFEEVDKAVEECEDNGDGTRLKKEMDFMATKLETYPGLEKNWPDLRFSQIQEYRQLHHAAESASAILKIKSRLNLKGDFSHICSLTQLSEKSFKKKHLASLSSDLISAKQKLSHINHQHTACLEAFLKSEKLVDWVKATIENRSELKVFTDLASISAGENDLEIDRLRSFQDAVSGYSPLLYSLREEAGFEEFIARAQEVWDAVQKDEKLPEKLKNSTCLLDWLKGLSETHGSVEKSSLYFASAINTHGVYHVGWPANSSGKKSLGSVLCVKVKNSVMENTLSLDQLLDLQNKLMLMSSQGEHGKEQVNKFTEIFEGVQRMGCILMQLCSSGNLFFRDMFALVNCNQEMDPCINLNVPLLRKDIVYHGHVAEELQKVCRTMEDCHENWCSFMSELRSQFYELNYYTSEQVVYLCHWINKICEKGMPVPQQIWHLLSPLKPDSTLRDIRLAFAKAKESLQSEFQSHFSSDSEFEQSVDISRLGGHKENANIDEDTEVESVDIDTEDMLEESSSVISSEEYCERNRYQEDTEEEEYVTEEDQDELEDGSDDGSKKDMMNFYLSSTQTHKCKITNTVMETLENLWQDFMNNMPKYLTQYMDIKILAQFLSCFSALNKLNIMRKLPSILQDGKPNLILCPAAEIITTTLALYMKSPEQAFPSIDEVLMCQEDTSEEEVEIFLRRCLGQGAPSHHQKIYTLVNPGLLTYDVSVALAERFEAMERSAGSNFRMVIVCPVNQDRYIPSFFSNYKVQAGVNVSLESAKQYLQHHLTTPYVQGHQRKVFPDGISSWLITSRRAAVGKSLYVTRMFQNFKTTFPNATYLPVRLVEPNVDFDCLVQTLCDKQSSIKEQDPVLLHIDTAAVRCGLEEFLFRFLILGCLSDSEGKLWRRNSAHLIAVEAILPDSPQLGQSHKESNQGLLSLLPTIHCKPPKEVKELELTIRNREKHKSLDPLMDRQEFESEGVQRPYQYLRRFNRNQDLDHFKYQAGSVEGNKVDCLHHLLSNCGLKDPSWAELKHFTWFLNLQLKDCENSGFCDPDFFGSILSGFKSFIVKFMIHMARDFASPSMNISDQSPSLLSHSDHQDDLLSRLTIRKQWENESHPYIFFNADHLTMTFLGFHVNKNSIGNSVNVVDPQTKNVLMGNVMSSDLFTGLQNQGISFSEDFDKLPRNTKIKKLSIVVGAQRRESFDPDPTYELTSDNVMKMLAIHMRFRCEIPVIIMGETGCGKTRLVKFLCDLQREGRHVENMKLVKVHGGTTADTIYKKVREAEELAQRNSKNYKLDTILFFDEANTTEAIFAIKEVLCDKTVQGEPLKKNSGLKIIAACNPYRRHTARMIERLERAGLGYRVKAGETKDRLGQVPMRQLVYRVHQLPPSMIPLVWDFGQLSDSAEHSYIRQIVQKQIEEHGLPFQCQDDITQALAASQRHMRHQVDECSFVSLRDVERSMRVLVWFYKHRQHLFPKCIETDITQMTFKCLALALGICYYPSLELRDKYLQNISRFFPPPLNSERALQLEISSCQDFFLQNIQTRETIAKNLALKENVFLMVVCIELKIPLFLVGKPGSSKSLAKTIVTYAMQGQASQSELFQKFKEVHMVSFQCSPHSSSEGIIGTFRSCARFQKDKNLDEYVSVVVLDEIGLAEDSSQMPLKTLHPLLEDGCIDSDRPDPHMKVGFVGISNWALDPAKMNRGIFVSRWDPSENELVETAKGICSSSELVRHKISHLLPKLAKGFLSICKSDIDQFFGLRDYYSLVKMIFALVKNTNREPNDSNLAKAILRNFSGQKNNFDPLCQFQDLFSKPHEIPMISTLEMIKQNLDHNNEEECRYLLLLTTNNAALHIIQQCIFSKDGYTCPEIVFGSGFPKDQEYAQICRNVSRVKMCMETGRTVILLNLLNLYESLYDALNQYYVYFSGQQYVDLGLGSHRVKCRVHKDFRMVVIEDQEKVYDKFPIPLKNRLEKHRVDRSTDLTQWQQRVLEKLKNWVNEFSQYPEASASDFSSSDAFVGFHGDACASALLQALEQIEKQNHQTVGDQVDANMPRKRRSTEDDINEHKEHIYYQEEEVKSYDTAPNDDKESALTGIDTGKTLLDENNEGLVLMDVDDSEGNTEAEQEQDALGKIPVSVDMDIHPDGQEEIRLNEPKESKDEEEEVYEYAKHFLLNCSTPDSVLRLKKSGLGNNEVERLQRLYFHQQDHHSLRAFMHSHLKKSDKEKKRFIEVTTFSSLLTKADLQNLAQALGLSVERLLLLSLHQFDTEASFCSKIRQFLKTAQLSLHVLLVQMDMEESLCKNELISSAKYCTMNELLASQSEDPNCYIVFITKLSRIASGNKYIGFQGGAWISTHIDDLRDTKDMSLDLSVFCGTPISKLLSEPVQSDTMEVEDQEETTVKSQSDESAYLHSLSLVKSCTQKAVSLLRDSINKASRSMERMDSLLGLLENDLGCHGARFQEVLLKRMVVALTQKEECMLNSGDWVNREIMKREALQEGGTLRHTLWRCLQGVLTPILACILEVLDRDCNLDLLYGEGLSEGLVQFWLDIFDDGQILELPVPQNSSSSEEEIDVQYNLVVGGEAHTCTAPFSWLIKLYCHNLWEEAQFVQGIEQSSHKRIQQFVSAVTASRLGGYMEKLSERERKELGQRYLTDFVKLSFEIKTEDEVRVFSAAVLACVAALQQEMGVTPDLSPAWIMAAAQHFSPRLDTLLHILQIQPHLPPLILKQKDRPDMHEDIQALGICVEETKLQLITSLSQCSVFLGRVELLQPCLQRVFSPTYCSLCSPGCLKHLDAIKSVWQGMLVVAAFIEQVVMKVNSRDEKLVALSLKHCSQLQRLMEESSELQSKACLQQLIRILNAYHKESISRELRFGLMCPVCLEYLAKPCVLQCEHVFCLSCMERCMQGEEAKCPKCRTQLPPDYQPAISVSIDSALKQHRELRRCCNSFFLEVISRFCFSKGKRPQEDLVELLFSLLISAQGDVYKTRELTPFLECVDQSPVVRSVLPKLLLQYSFDQVKGHIQTYLKNLEDKLLDDEDRMELYRLFVNCFQDSLFCADLSETLEAKELQEHQQEDIKFLSRLARKQTPSRERQPAEFLLSMARFRMCLDTAAHILPRAVSHQSGECVEWEQRMLEQVKAVCEYSKNDWYRVYLLRTLNRQAGTDCVQAVMNSTSYEWVFPAELLRLQRLIPVEVDRFLCCGEQYRTVRNGVGQALMESNTDALKAALQNVSSSESVKSVLLALALFRQVTCRIESPDPVMRPGAEELELLKDSVRKSIAGSGYLRELCNSLLSNPSEGFMSHLHVCASESAQRRLLLELLVHAIAVFHSGSQILHPFHVVASKPQAMRDSFLPTMPDDNTSMVIQGLKEGNLKLYYCKNGHLSVVGECGKPMIVAKCDTCKVPIGGRNHNAVAGFTLVQGSLPDQTRPGHILDDAARRSEAPNRDLSMAQSCLLRLFLHLAMLHGSSLNHQGIRAMIHPEVNNVREFLWRHLEKDMEVLGKTLNLNWDDIAIMVHLILNTSAQLPTVRSQQGATEWSSRHAREQWEKRVCETVINPILKDLNRHLSDAQEQVAADDKLSSSALMKMLKGDPRSLFPLPSECPTHHASFWTPPDTLTVEHLCQLIAQKQAEKRVPLLSLFLIKVQYIRHLACLPDLAALLSDLIRIVPTDTETHSLPIATLLHNIPAGLHRNTLKKRLQIFFRVWNHLRMELANNTALGLAPELCAKDITMDSSSQFLCLSSHGPGSCLRALIEQLSETHNSLVREAQKLSHQEDSDYSVPIGAVSESQLALCHPEKELLPLVLAHCHYTLLKGQQTASDYDLQAIEKQFYRRFLAGKPRILTDTEKYLKRHHQDFSVVLRDVRSKIPQEPLKGSVCASIRTVLRSFTEVCDAVYALEIGLRFLGKTGGDPKFQLLSYLQDSLKMKQYISSNVAKALADVKLDQCTATWQLLTCWKSELKLRRGQDPIPRLSKEYREMLSADLQKELNEFLNVTDVELFTLELHEILLLKTDINSENRYGSQWDIKYTLELHLEEKGAPALPGLDNLSEEICLSKSAEWKCDIAVRNLTICLLIDGRNLLLQRYSTLETAHVADLIQALG</sequence>
<evidence type="ECO:0000256" key="12">
    <source>
        <dbReference type="ARBA" id="ARBA00022741"/>
    </source>
</evidence>
<evidence type="ECO:0000256" key="10">
    <source>
        <dbReference type="ARBA" id="ARBA00022679"/>
    </source>
</evidence>
<evidence type="ECO:0000256" key="20">
    <source>
        <dbReference type="ARBA" id="ARBA00023268"/>
    </source>
</evidence>
<evidence type="ECO:0000256" key="14">
    <source>
        <dbReference type="ARBA" id="ARBA00022786"/>
    </source>
</evidence>
<keyword evidence="12" id="KW-0547">Nucleotide-binding</keyword>